<protein>
    <submittedName>
        <fullName evidence="2">Uncharacterized protein</fullName>
    </submittedName>
</protein>
<name>A0A2S7U1R7_9BACT</name>
<dbReference type="EMBL" id="MQWA01000001">
    <property type="protein sequence ID" value="PQJ28447.1"/>
    <property type="molecule type" value="Genomic_DNA"/>
</dbReference>
<sequence length="1774" mass="195258">MQLAPTQFPEVGFSAPAGKQVFVYRFPAAERSWEVMADQILPEVSVNEVLIYKLSETDRELHADVELDIREAPLREWEMRIPADYAVASVTSADMGQMVVGRTVTDGQRSLKVTFKKAVMGRQLIKVRLARNVATAEGEWSLVKLSYPQAKTVRGNLGVEAALGWRVVSSAVDKLVEMPLAYFPNKSPNLQQAFRLREADWSATMQIEALEQSVQADVFHLYSLKEGMAYGSVLVNYFVVGAPMHEWKIKVPKLGEQGEIGNVMVEGQNVRSWRQEGDVLVVTLHQPTLGGSTLLVSFEKPMSARGGVIDLGKVQPLDAKSESGFIQVVSPTQVKQSVKVSSGLLKLGATELPAEYRLMSSAPSLASWQYATRGFDLQLQIEWYAPSNTVAQVVDFASLSTQVSRDGEVVTEAKFFVKTRGRKALEMRLPANAKLLEVRADGHALNARKDGEIYLLPLPAKVDPNAPVQVELRYGGASENPSRPVIAVPVLSAPVVISEWKVRSDRGYLLDVVGGNVLPVEPNLTETGFEWIQSRMIILVGSLLLLLAGSWACGRAGSGGWKPWIGALWLVLAAVISLNTSMDAKKHRRVNSQTFEVVAPVVSPDQAVVLELSNQPKSSAMRSTTWTLVAAAGTLALVASVFLSALQPPLVRGIAMTAIGLGLLGQRGGAIPFFLVLALVAGLLMLQLGWKWMNGAKIRRAARVVREMAVTALIVLGMAMMPGSADAAEVADSIEQRWDVRGERVYAEADVLWQANAGESILLVEAPASLTSIISEGTRVNKLTTKGKVQWVLVAERTGLISAKMRYEMPVKGLADRLWTVPTGGSALRQMQVTVDRANWEITSDQAILHEVVENAQSSTAKMRFAPIKSIQLKFQPMGRDPKTEETRFFVESADLYIPSPGVVDGWHSLSIRPVSGELDHLSIEVPEGMMVGDVLGQRLEDWRFDPKTRVLSVQLTEAQSKRFSLLVQTQRGMETLPQVLALSPLRVREADSVVGVLALAFGNDAQPDALKPQALATANLSDFNARLWQQARGQHGDAVLQKVYRYGKDKAQLNLQIDPVAAELRVISKQRLSLGEERMLLAVTTDVEIVRAGVFELRCVIPDGMEVESISGSALRDWTEIETDGKRYALLQLTGRTLGKQQFHLSFTGVSPVMKGSVTDWVVPHVELLHAMRQTGELLVVPEQGIRVRVVKRQHVTQQDARQSGTHRKGDLAFRLLQSDWSLKLGIEKLDPWVRATCLQEMSLREGQTRTRLSLDYVIENAAVKVLHLRLPGLTVDEAKTVRASGGSVKEMVQVEDDKWELRLRRGIIGKTALEVEFQRSVDQRDGKELLRPVLLDGVRQVQHYVTVRSSGRLDIRATDVLGWRASDWSAVPKKLRNKADSSVPALCYLLSEPEAPLAVAVKRHEIAKTLKLRVLESKLTSLFSADQSALTLAELSVRVVEKDTMRATLPEGAQLFSVTVNGESVEVVSQGSEQLFYVTAGAEDDERAEVKLMYRTLGTGKASKQISLIGPRFSAPLEKIDWFVSLPEGYRLTGRGDAFDFMGGQGDGVAYGMKEYQTSMTSQKQQLAELAEVQIDQANSWISSGDYKKAEKVLSQVSKNRAVDAASNEDARVQLRNLRNQQAMMGLNTRRQKLYLENKSVGNMVDFNDAFEEAANNNPLFQGKDNYQPEQVEQLLMGNSAEERDAMQRIADRMVSQQLAAQPAAQTIEVTLPQAGALLHFSRASQLNPDMPLVLELEIEHPSNYGAGHVIGLLVILFAAALLLLLLRKTAA</sequence>
<evidence type="ECO:0000313" key="3">
    <source>
        <dbReference type="Proteomes" id="UP000239907"/>
    </source>
</evidence>
<feature type="transmembrane region" description="Helical" evidence="1">
    <location>
        <begin position="1747"/>
        <end position="1769"/>
    </location>
</feature>
<dbReference type="Proteomes" id="UP000239907">
    <property type="component" value="Unassembled WGS sequence"/>
</dbReference>
<feature type="transmembrane region" description="Helical" evidence="1">
    <location>
        <begin position="564"/>
        <end position="582"/>
    </location>
</feature>
<comment type="caution">
    <text evidence="2">The sequence shown here is derived from an EMBL/GenBank/DDBJ whole genome shotgun (WGS) entry which is preliminary data.</text>
</comment>
<gene>
    <name evidence="2" type="ORF">BSZ32_07940</name>
</gene>
<organism evidence="2 3">
    <name type="scientific">Rubritalea profundi</name>
    <dbReference type="NCBI Taxonomy" id="1658618"/>
    <lineage>
        <taxon>Bacteria</taxon>
        <taxon>Pseudomonadati</taxon>
        <taxon>Verrucomicrobiota</taxon>
        <taxon>Verrucomicrobiia</taxon>
        <taxon>Verrucomicrobiales</taxon>
        <taxon>Rubritaleaceae</taxon>
        <taxon>Rubritalea</taxon>
    </lineage>
</organism>
<keyword evidence="1" id="KW-0812">Transmembrane</keyword>
<keyword evidence="1" id="KW-0472">Membrane</keyword>
<feature type="transmembrane region" description="Helical" evidence="1">
    <location>
        <begin position="626"/>
        <end position="646"/>
    </location>
</feature>
<evidence type="ECO:0000313" key="2">
    <source>
        <dbReference type="EMBL" id="PQJ28447.1"/>
    </source>
</evidence>
<reference evidence="2 3" key="1">
    <citation type="submission" date="2016-12" db="EMBL/GenBank/DDBJ databases">
        <title>Study of bacterial adaptation to deep sea.</title>
        <authorList>
            <person name="Song J."/>
            <person name="Yoshizawa S."/>
            <person name="Kogure K."/>
        </authorList>
    </citation>
    <scope>NUCLEOTIDE SEQUENCE [LARGE SCALE GENOMIC DNA]</scope>
    <source>
        <strain evidence="2 3">SAORIC-165</strain>
    </source>
</reference>
<accession>A0A2S7U1R7</accession>
<keyword evidence="3" id="KW-1185">Reference proteome</keyword>
<feature type="transmembrane region" description="Helical" evidence="1">
    <location>
        <begin position="670"/>
        <end position="692"/>
    </location>
</feature>
<keyword evidence="1" id="KW-1133">Transmembrane helix</keyword>
<proteinExistence type="predicted"/>
<evidence type="ECO:0000256" key="1">
    <source>
        <dbReference type="SAM" id="Phobius"/>
    </source>
</evidence>
<feature type="transmembrane region" description="Helical" evidence="1">
    <location>
        <begin position="704"/>
        <end position="723"/>
    </location>
</feature>